<feature type="region of interest" description="Disordered" evidence="1">
    <location>
        <begin position="120"/>
        <end position="170"/>
    </location>
</feature>
<feature type="compositionally biased region" description="Pro residues" evidence="1">
    <location>
        <begin position="319"/>
        <end position="338"/>
    </location>
</feature>
<proteinExistence type="predicted"/>
<evidence type="ECO:0000313" key="3">
    <source>
        <dbReference type="Proteomes" id="UP001341840"/>
    </source>
</evidence>
<keyword evidence="3" id="KW-1185">Reference proteome</keyword>
<name>A0ABU6YN24_9FABA</name>
<accession>A0ABU6YN24</accession>
<feature type="region of interest" description="Disordered" evidence="1">
    <location>
        <begin position="291"/>
        <end position="343"/>
    </location>
</feature>
<evidence type="ECO:0000256" key="1">
    <source>
        <dbReference type="SAM" id="MobiDB-lite"/>
    </source>
</evidence>
<dbReference type="EMBL" id="JASCZI010242514">
    <property type="protein sequence ID" value="MED6211306.1"/>
    <property type="molecule type" value="Genomic_DNA"/>
</dbReference>
<feature type="compositionally biased region" description="Polar residues" evidence="1">
    <location>
        <begin position="300"/>
        <end position="313"/>
    </location>
</feature>
<gene>
    <name evidence="2" type="ORF">PIB30_072457</name>
</gene>
<sequence>MRSQGEVYTWRSAVPVVCFNFVHMHHVDRVIRQYGGEQPVPRSPVDVTRFMFVTGRGDDVWWPKRLQAWYDGWRPRRTLEVMVTVHDGDLRGTQQYYEWFARVARQGRFLSRAGDLADPRWNLAPPDIPPAAVHPRDEMVMPDDAPAPRKRGGHEPRPRQEALARGKLSLRDQHRRTRMLVASPYQAGTSSHAEPFIPQTQEHIGLDELFQMTSCPSAEFTRIVETFCVSWAQHVDHDSSSSAAPPPPPPPVSDVQHGPWIPTYLSPPVMGYPVFDPSRVASEYTTPPFYSHSFDRDSVPTPTMTHPHQSSTELDYGAPDPPASDTPAVDPPPPPPPVDLTGPSELPLVVLEVKSIHAAAASSFMVVLR</sequence>
<reference evidence="2 3" key="1">
    <citation type="journal article" date="2023" name="Plants (Basel)">
        <title>Bridging the Gap: Combining Genomics and Transcriptomics Approaches to Understand Stylosanthes scabra, an Orphan Legume from the Brazilian Caatinga.</title>
        <authorList>
            <person name="Ferreira-Neto J.R.C."/>
            <person name="da Silva M.D."/>
            <person name="Binneck E."/>
            <person name="de Melo N.F."/>
            <person name="da Silva R.H."/>
            <person name="de Melo A.L.T.M."/>
            <person name="Pandolfi V."/>
            <person name="Bustamante F.O."/>
            <person name="Brasileiro-Vidal A.C."/>
            <person name="Benko-Iseppon A.M."/>
        </authorList>
    </citation>
    <scope>NUCLEOTIDE SEQUENCE [LARGE SCALE GENOMIC DNA]</scope>
    <source>
        <tissue evidence="2">Leaves</tissue>
    </source>
</reference>
<organism evidence="2 3">
    <name type="scientific">Stylosanthes scabra</name>
    <dbReference type="NCBI Taxonomy" id="79078"/>
    <lineage>
        <taxon>Eukaryota</taxon>
        <taxon>Viridiplantae</taxon>
        <taxon>Streptophyta</taxon>
        <taxon>Embryophyta</taxon>
        <taxon>Tracheophyta</taxon>
        <taxon>Spermatophyta</taxon>
        <taxon>Magnoliopsida</taxon>
        <taxon>eudicotyledons</taxon>
        <taxon>Gunneridae</taxon>
        <taxon>Pentapetalae</taxon>
        <taxon>rosids</taxon>
        <taxon>fabids</taxon>
        <taxon>Fabales</taxon>
        <taxon>Fabaceae</taxon>
        <taxon>Papilionoideae</taxon>
        <taxon>50 kb inversion clade</taxon>
        <taxon>dalbergioids sensu lato</taxon>
        <taxon>Dalbergieae</taxon>
        <taxon>Pterocarpus clade</taxon>
        <taxon>Stylosanthes</taxon>
    </lineage>
</organism>
<feature type="compositionally biased region" description="Basic and acidic residues" evidence="1">
    <location>
        <begin position="153"/>
        <end position="170"/>
    </location>
</feature>
<protein>
    <submittedName>
        <fullName evidence="2">Uncharacterized protein</fullName>
    </submittedName>
</protein>
<evidence type="ECO:0000313" key="2">
    <source>
        <dbReference type="EMBL" id="MED6211306.1"/>
    </source>
</evidence>
<comment type="caution">
    <text evidence="2">The sequence shown here is derived from an EMBL/GenBank/DDBJ whole genome shotgun (WGS) entry which is preliminary data.</text>
</comment>
<feature type="region of interest" description="Disordered" evidence="1">
    <location>
        <begin position="237"/>
        <end position="259"/>
    </location>
</feature>
<dbReference type="Proteomes" id="UP001341840">
    <property type="component" value="Unassembled WGS sequence"/>
</dbReference>